<feature type="non-terminal residue" evidence="1">
    <location>
        <position position="79"/>
    </location>
</feature>
<name>A0A381SU91_9ZZZZ</name>
<proteinExistence type="predicted"/>
<dbReference type="Pfam" id="PF13618">
    <property type="entry name" value="Gluconate_2-dh3"/>
    <property type="match status" value="1"/>
</dbReference>
<reference evidence="1" key="1">
    <citation type="submission" date="2018-05" db="EMBL/GenBank/DDBJ databases">
        <authorList>
            <person name="Lanie J.A."/>
            <person name="Ng W.-L."/>
            <person name="Kazmierczak K.M."/>
            <person name="Andrzejewski T.M."/>
            <person name="Davidsen T.M."/>
            <person name="Wayne K.J."/>
            <person name="Tettelin H."/>
            <person name="Glass J.I."/>
            <person name="Rusch D."/>
            <person name="Podicherti R."/>
            <person name="Tsui H.-C.T."/>
            <person name="Winkler M.E."/>
        </authorList>
    </citation>
    <scope>NUCLEOTIDE SEQUENCE</scope>
</reference>
<accession>A0A381SU91</accession>
<gene>
    <name evidence="1" type="ORF">METZ01_LOCUS59742</name>
</gene>
<dbReference type="EMBL" id="UINC01003502">
    <property type="protein sequence ID" value="SVA06888.1"/>
    <property type="molecule type" value="Genomic_DNA"/>
</dbReference>
<dbReference type="AlphaFoldDB" id="A0A381SU91"/>
<protein>
    <submittedName>
        <fullName evidence="1">Uncharacterized protein</fullName>
    </submittedName>
</protein>
<sequence>MDRREVMKSLAAMFGTDLLLPIRIAISQNFDPIDFSGGTLFSELQKNQISAAAETIIPETDTPGAKAANVVNFIEVMLQ</sequence>
<evidence type="ECO:0000313" key="1">
    <source>
        <dbReference type="EMBL" id="SVA06888.1"/>
    </source>
</evidence>
<dbReference type="InterPro" id="IPR027056">
    <property type="entry name" value="Gluconate_2DH_su3"/>
</dbReference>
<organism evidence="1">
    <name type="scientific">marine metagenome</name>
    <dbReference type="NCBI Taxonomy" id="408172"/>
    <lineage>
        <taxon>unclassified sequences</taxon>
        <taxon>metagenomes</taxon>
        <taxon>ecological metagenomes</taxon>
    </lineage>
</organism>